<evidence type="ECO:0000256" key="4">
    <source>
        <dbReference type="ARBA" id="ARBA00022963"/>
    </source>
</evidence>
<keyword evidence="2" id="KW-0732">Signal</keyword>
<dbReference type="SUPFAM" id="SSF53474">
    <property type="entry name" value="alpha/beta-Hydrolases"/>
    <property type="match status" value="1"/>
</dbReference>
<dbReference type="Proteomes" id="UP000076858">
    <property type="component" value="Unassembled WGS sequence"/>
</dbReference>
<dbReference type="GO" id="GO:0016787">
    <property type="term" value="F:hydrolase activity"/>
    <property type="evidence" value="ECO:0007669"/>
    <property type="project" value="UniProtKB-KW"/>
</dbReference>
<evidence type="ECO:0000313" key="7">
    <source>
        <dbReference type="EMBL" id="KZS16459.1"/>
    </source>
</evidence>
<comment type="similarity">
    <text evidence="1">Belongs to the AB hydrolase superfamily. Lipase family.</text>
</comment>
<dbReference type="GO" id="GO:0016042">
    <property type="term" value="P:lipid catabolic process"/>
    <property type="evidence" value="ECO:0007669"/>
    <property type="project" value="UniProtKB-KW"/>
</dbReference>
<keyword evidence="4" id="KW-0442">Lipid degradation</keyword>
<evidence type="ECO:0000256" key="1">
    <source>
        <dbReference type="ARBA" id="ARBA00010701"/>
    </source>
</evidence>
<evidence type="ECO:0000256" key="2">
    <source>
        <dbReference type="ARBA" id="ARBA00022729"/>
    </source>
</evidence>
<dbReference type="EMBL" id="LRGB01000715">
    <property type="protein sequence ID" value="KZS16459.1"/>
    <property type="molecule type" value="Genomic_DNA"/>
</dbReference>
<evidence type="ECO:0000313" key="8">
    <source>
        <dbReference type="Proteomes" id="UP000076858"/>
    </source>
</evidence>
<sequence>MQVWNNNENGFRQMLRLSSMLGIVWWWCCLLVLASAALDAKSQNSSSAGESRMFGGFLFRRRTNQVPDTNEKNSNDIDVEQDEYPLDWSLDYDEAEDKTFHSDDVRLPLDPEAYMTSPEIITNRGYPLEIHHVTTGDGYILELHRIPPRHNGSPAWNGTAGRIHDYETTEGKGRPVFLQHGVFSSSACWLLNPSHRSLAFRLADLGYDVWMGNTRGNVYSRHHVELDPDEDPQFWQYSWDEIGYFDIPACIHYVLAVSGWDKLVYAGHSLGTGLFFIAMIRHPELNSKIHRMLALAPISSKHNLRSPFRLVSPIIARLAVVMDKMPTKAIFDQDMTLRSVQKRLCERNFFKASFCRDVLFLIAGANPDNFDLNLLPSVNAHLFQGTSIRVIAQFAQHYNTGKEIFQQYDFGKKGNLERYGTLEPSVYDMSKVTAPVYLYYGLNDLISTREDSEWAASQLGNVQGLFQVDDELFNHWDFLWSINVNELLYDHILPLFH</sequence>
<comment type="caution">
    <text evidence="7">The sequence shown here is derived from an EMBL/GenBank/DDBJ whole genome shotgun (WGS) entry which is preliminary data.</text>
</comment>
<dbReference type="STRING" id="35525.A0A0P5YRP2"/>
<dbReference type="InterPro" id="IPR006693">
    <property type="entry name" value="AB_hydrolase_lipase"/>
</dbReference>
<dbReference type="FunFam" id="3.40.50.1820:FF:000057">
    <property type="entry name" value="Lipase"/>
    <property type="match status" value="1"/>
</dbReference>
<name>A0A0P5YRP2_9CRUS</name>
<evidence type="ECO:0000256" key="6">
    <source>
        <dbReference type="ARBA" id="ARBA00023180"/>
    </source>
</evidence>
<organism evidence="7 8">
    <name type="scientific">Daphnia magna</name>
    <dbReference type="NCBI Taxonomy" id="35525"/>
    <lineage>
        <taxon>Eukaryota</taxon>
        <taxon>Metazoa</taxon>
        <taxon>Ecdysozoa</taxon>
        <taxon>Arthropoda</taxon>
        <taxon>Crustacea</taxon>
        <taxon>Branchiopoda</taxon>
        <taxon>Diplostraca</taxon>
        <taxon>Cladocera</taxon>
        <taxon>Anomopoda</taxon>
        <taxon>Daphniidae</taxon>
        <taxon>Daphnia</taxon>
    </lineage>
</organism>
<gene>
    <name evidence="7" type="ORF">APZ42_017835</name>
</gene>
<keyword evidence="8" id="KW-1185">Reference proteome</keyword>
<protein>
    <submittedName>
        <fullName evidence="7">Putative Lipase</fullName>
    </submittedName>
</protein>
<dbReference type="InterPro" id="IPR029058">
    <property type="entry name" value="AB_hydrolase_fold"/>
</dbReference>
<reference evidence="7 8" key="1">
    <citation type="submission" date="2016-03" db="EMBL/GenBank/DDBJ databases">
        <title>EvidentialGene: Evidence-directed Construction of Genes on Genomes.</title>
        <authorList>
            <person name="Gilbert D.G."/>
            <person name="Choi J.-H."/>
            <person name="Mockaitis K."/>
            <person name="Colbourne J."/>
            <person name="Pfrender M."/>
        </authorList>
    </citation>
    <scope>NUCLEOTIDE SEQUENCE [LARGE SCALE GENOMIC DNA]</scope>
    <source>
        <strain evidence="7 8">Xinb3</strain>
        <tissue evidence="7">Complete organism</tissue>
    </source>
</reference>
<proteinExistence type="inferred from homology"/>
<keyword evidence="6" id="KW-0325">Glycoprotein</keyword>
<dbReference type="AlphaFoldDB" id="A0A0P5YRP2"/>
<dbReference type="Pfam" id="PF04083">
    <property type="entry name" value="Abhydro_lipase"/>
    <property type="match status" value="1"/>
</dbReference>
<accession>A0A0P5YRP2</accession>
<keyword evidence="3" id="KW-0378">Hydrolase</keyword>
<dbReference type="OrthoDB" id="9974421at2759"/>
<evidence type="ECO:0000256" key="3">
    <source>
        <dbReference type="ARBA" id="ARBA00022801"/>
    </source>
</evidence>
<keyword evidence="5" id="KW-0443">Lipid metabolism</keyword>
<evidence type="ECO:0000256" key="5">
    <source>
        <dbReference type="ARBA" id="ARBA00023098"/>
    </source>
</evidence>
<dbReference type="PANTHER" id="PTHR11005">
    <property type="entry name" value="LYSOSOMAL ACID LIPASE-RELATED"/>
    <property type="match status" value="1"/>
</dbReference>
<dbReference type="Gene3D" id="3.40.50.1820">
    <property type="entry name" value="alpha/beta hydrolase"/>
    <property type="match status" value="1"/>
</dbReference>